<evidence type="ECO:0000313" key="9">
    <source>
        <dbReference type="Proteomes" id="UP000321248"/>
    </source>
</evidence>
<sequence length="882" mass="93741">MKVAKAGASYAFSELGENIRVGYRTLHNQSNFDIPVNVDGGLFRDQSPGSGNRSTWYSRLLSASGSGNTPSARALNEAGQYFSTTTASGPWGPEAPENQLSCRQNFAILTSDGYWNETPVTTTDGDDVAGLVITSPTGQTYQYTPQRPYSDGISNTLADVAMRYWKTDLRPDLDNDVPTTPGNPAFWQHMVTFGISLGLAGTLNPETDLPALTDGTKSWPDPHPTRNATRIDDMWHATVNGRGEFVVVTDPEAFAAGLTEALDSITERTNSGSNVAANSVALRDETRIFQASYVGGRWTGEVAAYPISAAGVAANPVWRATDPGNIPAFEARKAQVFTFGDNQGRNFFAHRNAGLGAIDGYNVAEYLLGNAAGEERNSGTLRNRTSVLGDIVHSSPAFVGDVDSGALFVGANDGMMHAFDSETGKELFAYVPGGISNERLRLLTDPAYSHQYYVDGPIAVSSQTQTPGVNYLIGTLGRGGKGLYALDVTNPKTFAAGNVLWDTAATNLTGWTTQNAQADLGMVLNRPLIARTNGRTGNQNSAMLPAMAIFGNGINSTSGRASLFIVDLKTGALVRNIRVGPAGDTNNGITSVRGWDEDGDGLIDYVFAADMKGNIWKFDLDYFDVDKWGVADGGTIQGQLKRASGGDPLIATGRPITGGMQVTFHPTTYETWLMFGTGKYLEESDINSTGQERWYGVIDNGTRITNIGTQLTQRNLVVSANIDGTPVRGFQPHAPLPADSRGWFVNLQTPPTGQTLPPSERMVAEPLMVGRVLVAASILPSADPCDAGGTGYLNAIDAFTGTSVQRPFFDVNNDGSFDDDVIGYGDGSVPVGSVNLGIAMPTSPTVVENLLVAGGSLGTTGAVGINNPLVKGRISWREILGD</sequence>
<evidence type="ECO:0000256" key="3">
    <source>
        <dbReference type="ARBA" id="ARBA00022558"/>
    </source>
</evidence>
<comment type="subcellular location">
    <subcellularLocation>
        <location evidence="1">Fimbrium</location>
    </subcellularLocation>
</comment>
<dbReference type="InterPro" id="IPR015943">
    <property type="entry name" value="WD40/YVTN_repeat-like_dom_sf"/>
</dbReference>
<evidence type="ECO:0000259" key="7">
    <source>
        <dbReference type="Pfam" id="PF05567"/>
    </source>
</evidence>
<keyword evidence="9" id="KW-1185">Reference proteome</keyword>
<evidence type="ECO:0000256" key="2">
    <source>
        <dbReference type="ARBA" id="ARBA00008387"/>
    </source>
</evidence>
<dbReference type="InterPro" id="IPR008707">
    <property type="entry name" value="B-propeller_PilY1"/>
</dbReference>
<dbReference type="EMBL" id="VRTS01000004">
    <property type="protein sequence ID" value="TXK62699.1"/>
    <property type="molecule type" value="Genomic_DNA"/>
</dbReference>
<evidence type="ECO:0000256" key="6">
    <source>
        <dbReference type="ARBA" id="ARBA00023263"/>
    </source>
</evidence>
<keyword evidence="5" id="KW-0106">Calcium</keyword>
<dbReference type="AlphaFoldDB" id="A0A5C8KR79"/>
<evidence type="ECO:0000256" key="5">
    <source>
        <dbReference type="ARBA" id="ARBA00022837"/>
    </source>
</evidence>
<reference evidence="8 9" key="1">
    <citation type="submission" date="2019-08" db="EMBL/GenBank/DDBJ databases">
        <authorList>
            <person name="Karlyshev A.V."/>
        </authorList>
    </citation>
    <scope>NUCLEOTIDE SEQUENCE [LARGE SCALE GENOMIC DNA]</scope>
    <source>
        <strain evidence="8 9">Alg18-2.2</strain>
    </source>
</reference>
<dbReference type="Pfam" id="PF05567">
    <property type="entry name" value="T4P_PilY1"/>
    <property type="match status" value="1"/>
</dbReference>
<keyword evidence="3" id="KW-1029">Fimbrium biogenesis</keyword>
<comment type="similarity">
    <text evidence="2">Belongs to the PilY1 family.</text>
</comment>
<organism evidence="8 9">
    <name type="scientific">Alkalisalibacterium limincola</name>
    <dbReference type="NCBI Taxonomy" id="2699169"/>
    <lineage>
        <taxon>Bacteria</taxon>
        <taxon>Pseudomonadati</taxon>
        <taxon>Pseudomonadota</taxon>
        <taxon>Gammaproteobacteria</taxon>
        <taxon>Lysobacterales</taxon>
        <taxon>Lysobacteraceae</taxon>
        <taxon>Alkalisalibacterium</taxon>
    </lineage>
</organism>
<feature type="domain" description="PilY1 beta-propeller" evidence="7">
    <location>
        <begin position="404"/>
        <end position="709"/>
    </location>
</feature>
<gene>
    <name evidence="8" type="ORF">FU658_07595</name>
</gene>
<dbReference type="SUPFAM" id="SSF50998">
    <property type="entry name" value="Quinoprotein alcohol dehydrogenase-like"/>
    <property type="match status" value="1"/>
</dbReference>
<dbReference type="OrthoDB" id="7156875at2"/>
<name>A0A5C8KR79_9GAMM</name>
<evidence type="ECO:0000313" key="8">
    <source>
        <dbReference type="EMBL" id="TXK62699.1"/>
    </source>
</evidence>
<dbReference type="GO" id="GO:0009289">
    <property type="term" value="C:pilus"/>
    <property type="evidence" value="ECO:0007669"/>
    <property type="project" value="UniProtKB-SubCell"/>
</dbReference>
<evidence type="ECO:0000256" key="1">
    <source>
        <dbReference type="ARBA" id="ARBA00004561"/>
    </source>
</evidence>
<comment type="caution">
    <text evidence="8">The sequence shown here is derived from an EMBL/GenBank/DDBJ whole genome shotgun (WGS) entry which is preliminary data.</text>
</comment>
<dbReference type="Gene3D" id="2.130.10.10">
    <property type="entry name" value="YVTN repeat-like/Quinoprotein amine dehydrogenase"/>
    <property type="match status" value="1"/>
</dbReference>
<protein>
    <submittedName>
        <fullName evidence="8">Pilus assembly protein</fullName>
    </submittedName>
</protein>
<evidence type="ECO:0000256" key="4">
    <source>
        <dbReference type="ARBA" id="ARBA00022723"/>
    </source>
</evidence>
<keyword evidence="6" id="KW-0281">Fimbrium</keyword>
<dbReference type="GO" id="GO:0046872">
    <property type="term" value="F:metal ion binding"/>
    <property type="evidence" value="ECO:0007669"/>
    <property type="project" value="UniProtKB-KW"/>
</dbReference>
<dbReference type="Proteomes" id="UP000321248">
    <property type="component" value="Unassembled WGS sequence"/>
</dbReference>
<keyword evidence="4" id="KW-0479">Metal-binding</keyword>
<dbReference type="InterPro" id="IPR011047">
    <property type="entry name" value="Quinoprotein_ADH-like_sf"/>
</dbReference>
<proteinExistence type="inferred from homology"/>
<accession>A0A5C8KR79</accession>